<evidence type="ECO:0000313" key="1">
    <source>
        <dbReference type="EMBL" id="AZI20882.1"/>
    </source>
</evidence>
<reference evidence="2" key="1">
    <citation type="submission" date="2018-11" db="EMBL/GenBank/DDBJ databases">
        <title>Proposal to divide the Flavobacteriaceae and reorganize its genera based on Amino Acid Identity values calculated from whole genome sequences.</title>
        <authorList>
            <person name="Nicholson A.C."/>
            <person name="Gulvik C.A."/>
            <person name="Whitney A.M."/>
            <person name="Humrighouse B.W."/>
            <person name="Bell M."/>
            <person name="Holmes B."/>
            <person name="Steigerwalt A.B."/>
            <person name="Villarma A."/>
            <person name="Sheth M."/>
            <person name="Batra D."/>
            <person name="Pryor J."/>
            <person name="Bernardet J.-F."/>
            <person name="Hugo C."/>
            <person name="Kampfer P."/>
            <person name="Newman J.D."/>
            <person name="McQuiston J.R."/>
        </authorList>
    </citation>
    <scope>NUCLEOTIDE SEQUENCE [LARGE SCALE GENOMIC DNA]</scope>
    <source>
        <strain evidence="2">H4753</strain>
    </source>
</reference>
<evidence type="ECO:0000313" key="2">
    <source>
        <dbReference type="Proteomes" id="UP000282297"/>
    </source>
</evidence>
<dbReference type="Proteomes" id="UP000282297">
    <property type="component" value="Chromosome"/>
</dbReference>
<dbReference type="RefSeq" id="WP_124785062.1">
    <property type="nucleotide sequence ID" value="NZ_CP034171.1"/>
</dbReference>
<accession>A0A3G8WI78</accession>
<dbReference type="EMBL" id="CP034171">
    <property type="protein sequence ID" value="AZI20882.1"/>
    <property type="molecule type" value="Genomic_DNA"/>
</dbReference>
<gene>
    <name evidence="1" type="ORF">EIH08_09405</name>
</gene>
<proteinExistence type="predicted"/>
<sequence>MENLNSLEEYFVKIYKKYGISSLNFRDRKSEIDDEFITHMVFASDAFNSEFNNLPEHCLLVYSELKRNFSLKVKRDMNNNYFVLGT</sequence>
<organism evidence="1 2">
    <name type="scientific">Chryseobacterium taklimakanense</name>
    <dbReference type="NCBI Taxonomy" id="536441"/>
    <lineage>
        <taxon>Bacteria</taxon>
        <taxon>Pseudomonadati</taxon>
        <taxon>Bacteroidota</taxon>
        <taxon>Flavobacteriia</taxon>
        <taxon>Flavobacteriales</taxon>
        <taxon>Weeksellaceae</taxon>
        <taxon>Chryseobacterium group</taxon>
        <taxon>Chryseobacterium</taxon>
    </lineage>
</organism>
<name>A0A3G8WI78_9FLAO</name>
<protein>
    <submittedName>
        <fullName evidence="1">Uncharacterized protein</fullName>
    </submittedName>
</protein>
<dbReference type="AlphaFoldDB" id="A0A3G8WI78"/>